<dbReference type="AlphaFoldDB" id="A0AAE0FBZ3"/>
<reference evidence="11 12" key="1">
    <citation type="journal article" date="2015" name="Genome Biol. Evol.">
        <title>Comparative Genomics of a Bacterivorous Green Alga Reveals Evolutionary Causalities and Consequences of Phago-Mixotrophic Mode of Nutrition.</title>
        <authorList>
            <person name="Burns J.A."/>
            <person name="Paasch A."/>
            <person name="Narechania A."/>
            <person name="Kim E."/>
        </authorList>
    </citation>
    <scope>NUCLEOTIDE SEQUENCE [LARGE SCALE GENOMIC DNA]</scope>
    <source>
        <strain evidence="11 12">PLY_AMNH</strain>
    </source>
</reference>
<dbReference type="SUPFAM" id="SSF103506">
    <property type="entry name" value="Mitochondrial carrier"/>
    <property type="match status" value="1"/>
</dbReference>
<name>A0AAE0FBZ3_9CHLO</name>
<keyword evidence="6" id="KW-1133">Transmembrane helix</keyword>
<dbReference type="Pfam" id="PF00153">
    <property type="entry name" value="Mito_carr"/>
    <property type="match status" value="2"/>
</dbReference>
<evidence type="ECO:0000256" key="3">
    <source>
        <dbReference type="ARBA" id="ARBA00022448"/>
    </source>
</evidence>
<keyword evidence="3 10" id="KW-0813">Transport</keyword>
<dbReference type="InterPro" id="IPR023395">
    <property type="entry name" value="MCP_dom_sf"/>
</dbReference>
<comment type="caution">
    <text evidence="11">The sequence shown here is derived from an EMBL/GenBank/DDBJ whole genome shotgun (WGS) entry which is preliminary data.</text>
</comment>
<keyword evidence="7" id="KW-0496">Mitochondrion</keyword>
<dbReference type="GO" id="GO:0000064">
    <property type="term" value="F:L-ornithine transmembrane transporter activity"/>
    <property type="evidence" value="ECO:0007669"/>
    <property type="project" value="TreeGrafter"/>
</dbReference>
<evidence type="ECO:0000313" key="12">
    <source>
        <dbReference type="Proteomes" id="UP001190700"/>
    </source>
</evidence>
<evidence type="ECO:0000256" key="4">
    <source>
        <dbReference type="ARBA" id="ARBA00022692"/>
    </source>
</evidence>
<gene>
    <name evidence="11" type="ORF">CYMTET_34008</name>
</gene>
<evidence type="ECO:0000256" key="7">
    <source>
        <dbReference type="ARBA" id="ARBA00023128"/>
    </source>
</evidence>
<dbReference type="Gene3D" id="1.50.40.10">
    <property type="entry name" value="Mitochondrial carrier domain"/>
    <property type="match status" value="1"/>
</dbReference>
<dbReference type="GO" id="GO:1990575">
    <property type="term" value="P:mitochondrial L-ornithine transmembrane transport"/>
    <property type="evidence" value="ECO:0007669"/>
    <property type="project" value="TreeGrafter"/>
</dbReference>
<evidence type="ECO:0000256" key="2">
    <source>
        <dbReference type="ARBA" id="ARBA00006375"/>
    </source>
</evidence>
<dbReference type="Proteomes" id="UP001190700">
    <property type="component" value="Unassembled WGS sequence"/>
</dbReference>
<evidence type="ECO:0000313" key="11">
    <source>
        <dbReference type="EMBL" id="KAK3256883.1"/>
    </source>
</evidence>
<evidence type="ECO:0000256" key="6">
    <source>
        <dbReference type="ARBA" id="ARBA00022989"/>
    </source>
</evidence>
<keyword evidence="12" id="KW-1185">Reference proteome</keyword>
<evidence type="ECO:0000256" key="8">
    <source>
        <dbReference type="ARBA" id="ARBA00023136"/>
    </source>
</evidence>
<dbReference type="EMBL" id="LGRX02021259">
    <property type="protein sequence ID" value="KAK3256883.1"/>
    <property type="molecule type" value="Genomic_DNA"/>
</dbReference>
<evidence type="ECO:0000256" key="9">
    <source>
        <dbReference type="PROSITE-ProRule" id="PRU00282"/>
    </source>
</evidence>
<evidence type="ECO:0000256" key="5">
    <source>
        <dbReference type="ARBA" id="ARBA00022737"/>
    </source>
</evidence>
<sequence length="248" mass="26012">MPDVGIEYVAGVLGGAAGNTTGHPFDTVKVNLQKASVGQYKGPLDCLRTIVRTKGIKGLYVGLSAPLVGGSLECGVNYAVFAGANKLWEADTDDLQASGRSLRGVVVSGAFAGGVLSSVLTPTELVKCRLQAGPPPGQAPYKGPFDVISRVLASQGVLGLWRGLGATLIREVPGNAIFFTAYEIARQKVFPPESAKHTEADLKSVAKDIFYTILSGGIAGSVVRHPRSLPSFWRHRAAATVLQRVLTA</sequence>
<comment type="subcellular location">
    <subcellularLocation>
        <location evidence="1">Mitochondrion membrane</location>
        <topology evidence="1">Multi-pass membrane protein</topology>
    </subcellularLocation>
</comment>
<accession>A0AAE0FBZ3</accession>
<dbReference type="PANTHER" id="PTHR45624:SF12">
    <property type="entry name" value="MITOCHONDRIAL ORNITHINE TRANSPORTER 1"/>
    <property type="match status" value="1"/>
</dbReference>
<keyword evidence="5" id="KW-0677">Repeat</keyword>
<keyword evidence="4 9" id="KW-0812">Transmembrane</keyword>
<evidence type="ECO:0000256" key="10">
    <source>
        <dbReference type="RuleBase" id="RU000488"/>
    </source>
</evidence>
<dbReference type="PROSITE" id="PS50920">
    <property type="entry name" value="SOLCAR"/>
    <property type="match status" value="2"/>
</dbReference>
<organism evidence="11 12">
    <name type="scientific">Cymbomonas tetramitiformis</name>
    <dbReference type="NCBI Taxonomy" id="36881"/>
    <lineage>
        <taxon>Eukaryota</taxon>
        <taxon>Viridiplantae</taxon>
        <taxon>Chlorophyta</taxon>
        <taxon>Pyramimonadophyceae</taxon>
        <taxon>Pyramimonadales</taxon>
        <taxon>Pyramimonadaceae</taxon>
        <taxon>Cymbomonas</taxon>
    </lineage>
</organism>
<feature type="repeat" description="Solcar" evidence="9">
    <location>
        <begin position="100"/>
        <end position="188"/>
    </location>
</feature>
<keyword evidence="8 9" id="KW-0472">Membrane</keyword>
<dbReference type="InterPro" id="IPR018108">
    <property type="entry name" value="MCP_transmembrane"/>
</dbReference>
<comment type="similarity">
    <text evidence="2 10">Belongs to the mitochondrial carrier (TC 2.A.29) family.</text>
</comment>
<dbReference type="InterPro" id="IPR050567">
    <property type="entry name" value="Mitochondrial_Carrier"/>
</dbReference>
<feature type="repeat" description="Solcar" evidence="9">
    <location>
        <begin position="2"/>
        <end position="87"/>
    </location>
</feature>
<dbReference type="PANTHER" id="PTHR45624">
    <property type="entry name" value="MITOCHONDRIAL BASIC AMINO ACIDS TRANSPORTER-RELATED"/>
    <property type="match status" value="1"/>
</dbReference>
<proteinExistence type="inferred from homology"/>
<protein>
    <submittedName>
        <fullName evidence="11">Uncharacterized protein</fullName>
    </submittedName>
</protein>
<dbReference type="GO" id="GO:0031966">
    <property type="term" value="C:mitochondrial membrane"/>
    <property type="evidence" value="ECO:0007669"/>
    <property type="project" value="UniProtKB-SubCell"/>
</dbReference>
<evidence type="ECO:0000256" key="1">
    <source>
        <dbReference type="ARBA" id="ARBA00004225"/>
    </source>
</evidence>